<dbReference type="EMBL" id="VRTY01000003">
    <property type="protein sequence ID" value="TXK52403.1"/>
    <property type="molecule type" value="Genomic_DNA"/>
</dbReference>
<evidence type="ECO:0000256" key="1">
    <source>
        <dbReference type="SAM" id="Phobius"/>
    </source>
</evidence>
<sequence>MNILETIRESTGKSVNLPLTVVNVIAILVQIVAVSYIGGIKNESQSPTPDQIKEKQELKNQQSKIFDLLQDIKTAQQTQVERNQNTDRRLLNIEEELKYIRYNYQPKPGK</sequence>
<dbReference type="RefSeq" id="WP_147919975.1">
    <property type="nucleotide sequence ID" value="NZ_VRTY01000003.1"/>
</dbReference>
<name>A0A5C8KFR3_9BACT</name>
<gene>
    <name evidence="2" type="ORF">FVR03_01415</name>
</gene>
<dbReference type="AlphaFoldDB" id="A0A5C8KFR3"/>
<feature type="transmembrane region" description="Helical" evidence="1">
    <location>
        <begin position="20"/>
        <end position="39"/>
    </location>
</feature>
<protein>
    <submittedName>
        <fullName evidence="2">Uncharacterized protein</fullName>
    </submittedName>
</protein>
<keyword evidence="1" id="KW-1133">Transmembrane helix</keyword>
<reference evidence="2 3" key="1">
    <citation type="submission" date="2019-08" db="EMBL/GenBank/DDBJ databases">
        <authorList>
            <person name="Shi S."/>
        </authorList>
    </citation>
    <scope>NUCLEOTIDE SEQUENCE [LARGE SCALE GENOMIC DNA]</scope>
    <source>
        <strain evidence="2 3">GY10130</strain>
    </source>
</reference>
<accession>A0A5C8KFR3</accession>
<proteinExistence type="predicted"/>
<dbReference type="Proteomes" id="UP000321926">
    <property type="component" value="Unassembled WGS sequence"/>
</dbReference>
<keyword evidence="3" id="KW-1185">Reference proteome</keyword>
<organism evidence="2 3">
    <name type="scientific">Pontibacter qinzhouensis</name>
    <dbReference type="NCBI Taxonomy" id="2603253"/>
    <lineage>
        <taxon>Bacteria</taxon>
        <taxon>Pseudomonadati</taxon>
        <taxon>Bacteroidota</taxon>
        <taxon>Cytophagia</taxon>
        <taxon>Cytophagales</taxon>
        <taxon>Hymenobacteraceae</taxon>
        <taxon>Pontibacter</taxon>
    </lineage>
</organism>
<evidence type="ECO:0000313" key="3">
    <source>
        <dbReference type="Proteomes" id="UP000321926"/>
    </source>
</evidence>
<evidence type="ECO:0000313" key="2">
    <source>
        <dbReference type="EMBL" id="TXK52403.1"/>
    </source>
</evidence>
<comment type="caution">
    <text evidence="2">The sequence shown here is derived from an EMBL/GenBank/DDBJ whole genome shotgun (WGS) entry which is preliminary data.</text>
</comment>
<keyword evidence="1" id="KW-0472">Membrane</keyword>
<keyword evidence="1" id="KW-0812">Transmembrane</keyword>